<evidence type="ECO:0000313" key="2">
    <source>
        <dbReference type="EMBL" id="SMF21907.1"/>
    </source>
</evidence>
<dbReference type="STRING" id="286727.SAMN02982917_1010"/>
<reference evidence="2 3" key="1">
    <citation type="submission" date="2017-04" db="EMBL/GenBank/DDBJ databases">
        <authorList>
            <person name="Afonso C.L."/>
            <person name="Miller P.J."/>
            <person name="Scott M.A."/>
            <person name="Spackman E."/>
            <person name="Goraichik I."/>
            <person name="Dimitrov K.M."/>
            <person name="Suarez D.L."/>
            <person name="Swayne D.E."/>
        </authorList>
    </citation>
    <scope>NUCLEOTIDE SEQUENCE [LARGE SCALE GENOMIC DNA]</scope>
    <source>
        <strain evidence="2 3">A2P</strain>
    </source>
</reference>
<proteinExistence type="predicted"/>
<dbReference type="Proteomes" id="UP000192936">
    <property type="component" value="Unassembled WGS sequence"/>
</dbReference>
<dbReference type="EMBL" id="FXAK01000001">
    <property type="protein sequence ID" value="SMF21907.1"/>
    <property type="molecule type" value="Genomic_DNA"/>
</dbReference>
<dbReference type="InterPro" id="IPR003814">
    <property type="entry name" value="FmdEsu_dom"/>
</dbReference>
<protein>
    <submittedName>
        <fullName evidence="2">FmdE, Molybdenum formylmethanofuran dehydrogenase operon</fullName>
    </submittedName>
</protein>
<gene>
    <name evidence="2" type="ORF">SAMN02982917_1010</name>
</gene>
<accession>A0A1X7DUS7</accession>
<organism evidence="2 3">
    <name type="scientific">Azospirillum oryzae</name>
    <dbReference type="NCBI Taxonomy" id="286727"/>
    <lineage>
        <taxon>Bacteria</taxon>
        <taxon>Pseudomonadati</taxon>
        <taxon>Pseudomonadota</taxon>
        <taxon>Alphaproteobacteria</taxon>
        <taxon>Rhodospirillales</taxon>
        <taxon>Azospirillaceae</taxon>
        <taxon>Azospirillum</taxon>
    </lineage>
</organism>
<dbReference type="AlphaFoldDB" id="A0A1X7DUS7"/>
<feature type="domain" description="Formylmethanofuran dehydrogenase subunit E" evidence="1">
    <location>
        <begin position="50"/>
        <end position="195"/>
    </location>
</feature>
<evidence type="ECO:0000313" key="3">
    <source>
        <dbReference type="Proteomes" id="UP000192936"/>
    </source>
</evidence>
<name>A0A1X7DUS7_9PROT</name>
<dbReference type="Pfam" id="PF02663">
    <property type="entry name" value="FmdE"/>
    <property type="match status" value="1"/>
</dbReference>
<evidence type="ECO:0000259" key="1">
    <source>
        <dbReference type="Pfam" id="PF02663"/>
    </source>
</evidence>
<sequence>MSWHGPTMTFPSFYDAAPRLIVRDPLSEFLGAAEGGLLHYGYADAVRLAGHSCPTVAGSYLMTVRSLEKLYPDEVPERGAVAVSVREAADEGVAGVMASVATLLTGATKDTGFKGIAGRFDRRNLLSFSVGMQGAMAFVRTDTGVGLQATLDMSVVPVDPAMPRLLQRVLSDAATADDAAQFRSLWQERVRRMLVDHADDPRLVSLTVWNS</sequence>